<evidence type="ECO:0000256" key="2">
    <source>
        <dbReference type="ARBA" id="ARBA00010139"/>
    </source>
</evidence>
<dbReference type="HOGENOM" id="CLU_006937_6_1_1"/>
<evidence type="ECO:0000256" key="4">
    <source>
        <dbReference type="ARBA" id="ARBA00022827"/>
    </source>
</evidence>
<dbReference type="InterPro" id="IPR020946">
    <property type="entry name" value="Flavin_mOase-like"/>
</dbReference>
<dbReference type="Pfam" id="PF00743">
    <property type="entry name" value="FMO-like"/>
    <property type="match status" value="1"/>
</dbReference>
<evidence type="ECO:0008006" key="9">
    <source>
        <dbReference type="Google" id="ProtNLM"/>
    </source>
</evidence>
<sequence>MAGPQPQRRLRCIIIGAGVSGILIGDFLKVWWAREQTLTHIAAIKLRETLKDKVDFWILEKNEDVGGTWFENRYPGCACDVPSHIYQYSFCPNPYWSTFYASSAEIRSYLKAVVYHYGINEYISFKHSVNKAVWNENRGKWTVSVAGQGAFECDILINASGILNHIQHPNLKNLGDFQGLVLHSAAWNEDTDLRGKRVAIIGAGASAIQLLPAIQKDVEHVDIYIRTPSWITPPPLETMRPARGHDYTSGEKQKFRDDPEYSVKIRKEMESSCNKLYKAFIKSSDEQRDIRRKLEESMKSLLADAELQENLIPTFEVGCRRVNPGEPYLEALQKPNVQPIFDSIDEVTPHGIVAAEKLRLADIIIAATGFDTSFRPRFPIIGQKDIDLRERWKDDPVAYFGLAVSGFPNYLMFLGPNTPISNGSLMGTLEATADYFVRLIEKFIHEKAMSFNVRCEVQADFDAHTQNLMEDMVWTGTCRSWYKNKSGKVTALWPGSSLHYREILESNRWEDFVWQYQGNRFSYWGQGFARVETSDSAEPGDLAYYIRQHEPLPLEAYYLSAKASPGRPRIGHHFRHPVEADKEVEVAGDSGSESSWESKIVDPRTCEAAGFSV</sequence>
<dbReference type="RefSeq" id="XP_013274261.1">
    <property type="nucleotide sequence ID" value="XM_013418807.1"/>
</dbReference>
<dbReference type="PANTHER" id="PTHR42877">
    <property type="entry name" value="L-ORNITHINE N(5)-MONOOXYGENASE-RELATED"/>
    <property type="match status" value="1"/>
</dbReference>
<accession>A0A0D2JD89</accession>
<keyword evidence="8" id="KW-1185">Reference proteome</keyword>
<dbReference type="GO" id="GO:0050660">
    <property type="term" value="F:flavin adenine dinucleotide binding"/>
    <property type="evidence" value="ECO:0007669"/>
    <property type="project" value="InterPro"/>
</dbReference>
<dbReference type="GeneID" id="25293173"/>
<keyword evidence="5" id="KW-0560">Oxidoreductase</keyword>
<dbReference type="Gene3D" id="3.50.50.60">
    <property type="entry name" value="FAD/NAD(P)-binding domain"/>
    <property type="match status" value="3"/>
</dbReference>
<dbReference type="GO" id="GO:0050661">
    <property type="term" value="F:NADP binding"/>
    <property type="evidence" value="ECO:0007669"/>
    <property type="project" value="InterPro"/>
</dbReference>
<proteinExistence type="inferred from homology"/>
<keyword evidence="4" id="KW-0274">FAD</keyword>
<dbReference type="GO" id="GO:0004499">
    <property type="term" value="F:N,N-dimethylaniline monooxygenase activity"/>
    <property type="evidence" value="ECO:0007669"/>
    <property type="project" value="InterPro"/>
</dbReference>
<dbReference type="VEuPathDB" id="FungiDB:Z518_05102"/>
<dbReference type="InterPro" id="IPR051209">
    <property type="entry name" value="FAD-bind_Monooxygenase_sf"/>
</dbReference>
<dbReference type="OrthoDB" id="74360at2759"/>
<dbReference type="InterPro" id="IPR036188">
    <property type="entry name" value="FAD/NAD-bd_sf"/>
</dbReference>
<evidence type="ECO:0000256" key="1">
    <source>
        <dbReference type="ARBA" id="ARBA00001974"/>
    </source>
</evidence>
<dbReference type="Proteomes" id="UP000053617">
    <property type="component" value="Unassembled WGS sequence"/>
</dbReference>
<dbReference type="SUPFAM" id="SSF51905">
    <property type="entry name" value="FAD/NAD(P)-binding domain"/>
    <property type="match status" value="2"/>
</dbReference>
<feature type="region of interest" description="Disordered" evidence="6">
    <location>
        <begin position="235"/>
        <end position="254"/>
    </location>
</feature>
<organism evidence="7 8">
    <name type="scientific">Rhinocladiella mackenziei CBS 650.93</name>
    <dbReference type="NCBI Taxonomy" id="1442369"/>
    <lineage>
        <taxon>Eukaryota</taxon>
        <taxon>Fungi</taxon>
        <taxon>Dikarya</taxon>
        <taxon>Ascomycota</taxon>
        <taxon>Pezizomycotina</taxon>
        <taxon>Eurotiomycetes</taxon>
        <taxon>Chaetothyriomycetidae</taxon>
        <taxon>Chaetothyriales</taxon>
        <taxon>Herpotrichiellaceae</taxon>
        <taxon>Rhinocladiella</taxon>
    </lineage>
</organism>
<protein>
    <recommendedName>
        <fullName evidence="9">L-ornithine N(5)-oxygenase</fullName>
    </recommendedName>
</protein>
<dbReference type="AlphaFoldDB" id="A0A0D2JD89"/>
<reference evidence="7 8" key="1">
    <citation type="submission" date="2015-01" db="EMBL/GenBank/DDBJ databases">
        <title>The Genome Sequence of Rhinocladiella mackenzie CBS 650.93.</title>
        <authorList>
            <consortium name="The Broad Institute Genomics Platform"/>
            <person name="Cuomo C."/>
            <person name="de Hoog S."/>
            <person name="Gorbushina A."/>
            <person name="Stielow B."/>
            <person name="Teixiera M."/>
            <person name="Abouelleil A."/>
            <person name="Chapman S.B."/>
            <person name="Priest M."/>
            <person name="Young S.K."/>
            <person name="Wortman J."/>
            <person name="Nusbaum C."/>
            <person name="Birren B."/>
        </authorList>
    </citation>
    <scope>NUCLEOTIDE SEQUENCE [LARGE SCALE GENOMIC DNA]</scope>
    <source>
        <strain evidence="7 8">CBS 650.93</strain>
    </source>
</reference>
<gene>
    <name evidence="7" type="ORF">Z518_05102</name>
</gene>
<name>A0A0D2JD89_9EURO</name>
<comment type="cofactor">
    <cofactor evidence="1">
        <name>FAD</name>
        <dbReference type="ChEBI" id="CHEBI:57692"/>
    </cofactor>
</comment>
<evidence type="ECO:0000256" key="5">
    <source>
        <dbReference type="ARBA" id="ARBA00023002"/>
    </source>
</evidence>
<feature type="compositionally biased region" description="Basic and acidic residues" evidence="6">
    <location>
        <begin position="243"/>
        <end position="254"/>
    </location>
</feature>
<evidence type="ECO:0000256" key="3">
    <source>
        <dbReference type="ARBA" id="ARBA00022630"/>
    </source>
</evidence>
<keyword evidence="3" id="KW-0285">Flavoprotein</keyword>
<dbReference type="PANTHER" id="PTHR42877:SF4">
    <property type="entry name" value="FAD_NAD(P)-BINDING DOMAIN-CONTAINING PROTEIN-RELATED"/>
    <property type="match status" value="1"/>
</dbReference>
<evidence type="ECO:0000313" key="7">
    <source>
        <dbReference type="EMBL" id="KIX07125.1"/>
    </source>
</evidence>
<dbReference type="EMBL" id="KN847477">
    <property type="protein sequence ID" value="KIX07125.1"/>
    <property type="molecule type" value="Genomic_DNA"/>
</dbReference>
<evidence type="ECO:0000313" key="8">
    <source>
        <dbReference type="Proteomes" id="UP000053617"/>
    </source>
</evidence>
<evidence type="ECO:0000256" key="6">
    <source>
        <dbReference type="SAM" id="MobiDB-lite"/>
    </source>
</evidence>
<comment type="similarity">
    <text evidence="2">Belongs to the FAD-binding monooxygenase family.</text>
</comment>